<evidence type="ECO:0000313" key="3">
    <source>
        <dbReference type="Proteomes" id="UP001589692"/>
    </source>
</evidence>
<dbReference type="InterPro" id="IPR015942">
    <property type="entry name" value="Asp/Glu/hydantoin_racemase"/>
</dbReference>
<keyword evidence="3" id="KW-1185">Reference proteome</keyword>
<dbReference type="EMBL" id="JBHMAA010000011">
    <property type="protein sequence ID" value="MFB9949014.1"/>
    <property type="molecule type" value="Genomic_DNA"/>
</dbReference>
<dbReference type="Pfam" id="PF01177">
    <property type="entry name" value="Asp_Glu_race"/>
    <property type="match status" value="1"/>
</dbReference>
<dbReference type="RefSeq" id="WP_377259362.1">
    <property type="nucleotide sequence ID" value="NZ_JBHMAA010000011.1"/>
</dbReference>
<proteinExistence type="inferred from homology"/>
<comment type="similarity">
    <text evidence="1">Belongs to the HyuE racemase family.</text>
</comment>
<comment type="caution">
    <text evidence="2">The sequence shown here is derived from an EMBL/GenBank/DDBJ whole genome shotgun (WGS) entry which is preliminary data.</text>
</comment>
<dbReference type="InterPro" id="IPR052186">
    <property type="entry name" value="Hydantoin_racemase-like"/>
</dbReference>
<protein>
    <submittedName>
        <fullName evidence="2">Aspartate/glutamate racemase family protein</fullName>
    </submittedName>
</protein>
<accession>A0ABV6AFZ4</accession>
<reference evidence="2 3" key="1">
    <citation type="submission" date="2024-09" db="EMBL/GenBank/DDBJ databases">
        <authorList>
            <person name="Sun Q."/>
            <person name="Mori K."/>
        </authorList>
    </citation>
    <scope>NUCLEOTIDE SEQUENCE [LARGE SCALE GENOMIC DNA]</scope>
    <source>
        <strain evidence="2 3">TBRC 4938</strain>
    </source>
</reference>
<dbReference type="PANTHER" id="PTHR28047">
    <property type="entry name" value="PROTEIN DCG1"/>
    <property type="match status" value="1"/>
</dbReference>
<dbReference type="PANTHER" id="PTHR28047:SF5">
    <property type="entry name" value="PROTEIN DCG1"/>
    <property type="match status" value="1"/>
</dbReference>
<organism evidence="2 3">
    <name type="scientific">Rhizobium puerariae</name>
    <dbReference type="NCBI Taxonomy" id="1585791"/>
    <lineage>
        <taxon>Bacteria</taxon>
        <taxon>Pseudomonadati</taxon>
        <taxon>Pseudomonadota</taxon>
        <taxon>Alphaproteobacteria</taxon>
        <taxon>Hyphomicrobiales</taxon>
        <taxon>Rhizobiaceae</taxon>
        <taxon>Rhizobium/Agrobacterium group</taxon>
        <taxon>Rhizobium</taxon>
    </lineage>
</organism>
<evidence type="ECO:0000313" key="2">
    <source>
        <dbReference type="EMBL" id="MFB9949014.1"/>
    </source>
</evidence>
<dbReference type="Gene3D" id="3.40.50.12500">
    <property type="match status" value="1"/>
</dbReference>
<dbReference type="InterPro" id="IPR053714">
    <property type="entry name" value="Iso_Racemase_Enz_sf"/>
</dbReference>
<evidence type="ECO:0000256" key="1">
    <source>
        <dbReference type="ARBA" id="ARBA00038414"/>
    </source>
</evidence>
<name>A0ABV6AFZ4_9HYPH</name>
<sequence>MTSSPEPKKILYQLVSPLHLVTGSGEVDRRRSILRGWVSPSIRIDIASPGDGPPVIESQIDAAMVFSNLRPIAPQWAENGYEAVIGPGEASLLAAIQFGERFSVLSSDPTPQGLRRRVRSMGLGDRFVSERVVGASVSDLRRSPGNAFDRMIQSAKLCVEDGADVIVLGCLAMCFVDGLVERLQQVLGIPVINPVIAGVKSAEASLNYGISTRTRPARTKI</sequence>
<dbReference type="Proteomes" id="UP001589692">
    <property type="component" value="Unassembled WGS sequence"/>
</dbReference>
<gene>
    <name evidence="2" type="ORF">ACFFP0_09165</name>
</gene>